<comment type="caution">
    <text evidence="1">The sequence shown here is derived from an EMBL/GenBank/DDBJ whole genome shotgun (WGS) entry which is preliminary data.</text>
</comment>
<gene>
    <name evidence="1" type="ORF">QR98_0042970</name>
</gene>
<protein>
    <submittedName>
        <fullName evidence="1">Uncharacterized protein</fullName>
    </submittedName>
</protein>
<dbReference type="EMBL" id="JXLN01010494">
    <property type="protein sequence ID" value="KPM05825.1"/>
    <property type="molecule type" value="Genomic_DNA"/>
</dbReference>
<name>A0A132A5B7_SARSC</name>
<organism evidence="1 2">
    <name type="scientific">Sarcoptes scabiei</name>
    <name type="common">Itch mite</name>
    <name type="synonym">Acarus scabiei</name>
    <dbReference type="NCBI Taxonomy" id="52283"/>
    <lineage>
        <taxon>Eukaryota</taxon>
        <taxon>Metazoa</taxon>
        <taxon>Ecdysozoa</taxon>
        <taxon>Arthropoda</taxon>
        <taxon>Chelicerata</taxon>
        <taxon>Arachnida</taxon>
        <taxon>Acari</taxon>
        <taxon>Acariformes</taxon>
        <taxon>Sarcoptiformes</taxon>
        <taxon>Astigmata</taxon>
        <taxon>Psoroptidia</taxon>
        <taxon>Sarcoptoidea</taxon>
        <taxon>Sarcoptidae</taxon>
        <taxon>Sarcoptinae</taxon>
        <taxon>Sarcoptes</taxon>
    </lineage>
</organism>
<proteinExistence type="predicted"/>
<reference evidence="1 2" key="1">
    <citation type="journal article" date="2015" name="Parasit. Vectors">
        <title>Draft genome of the scabies mite.</title>
        <authorList>
            <person name="Rider S.D.Jr."/>
            <person name="Morgan M.S."/>
            <person name="Arlian L.G."/>
        </authorList>
    </citation>
    <scope>NUCLEOTIDE SEQUENCE [LARGE SCALE GENOMIC DNA]</scope>
    <source>
        <strain evidence="1">Arlian Lab</strain>
    </source>
</reference>
<dbReference type="VEuPathDB" id="VectorBase:SSCA009453"/>
<dbReference type="AlphaFoldDB" id="A0A132A5B7"/>
<evidence type="ECO:0000313" key="2">
    <source>
        <dbReference type="Proteomes" id="UP000616769"/>
    </source>
</evidence>
<dbReference type="OrthoDB" id="6412922at2759"/>
<accession>A0A132A5B7</accession>
<dbReference type="Proteomes" id="UP000616769">
    <property type="component" value="Unassembled WGS sequence"/>
</dbReference>
<sequence length="107" mass="12246">MKLTWNATDKMIDDARSSLEESQQSQSSSQTLTDLLNLIEAKLNTIRANLTLSTDNPTYIINSFKEIFILAELYFVEKSPQEVDNQLITSFQYIQSGPYSLFLKVMN</sequence>
<evidence type="ECO:0000313" key="1">
    <source>
        <dbReference type="EMBL" id="KPM05825.1"/>
    </source>
</evidence>